<accession>A0ABS2G739</accession>
<dbReference type="Pfam" id="PF07883">
    <property type="entry name" value="Cupin_2"/>
    <property type="match status" value="1"/>
</dbReference>
<dbReference type="PANTHER" id="PTHR40112:SF1">
    <property type="entry name" value="H2HPP ISOMERASE"/>
    <property type="match status" value="1"/>
</dbReference>
<dbReference type="EMBL" id="JACSNV010000004">
    <property type="protein sequence ID" value="MBM6877286.1"/>
    <property type="molecule type" value="Genomic_DNA"/>
</dbReference>
<dbReference type="RefSeq" id="WP_205133296.1">
    <property type="nucleotide sequence ID" value="NZ_JACSNT010000005.1"/>
</dbReference>
<evidence type="ECO:0000313" key="2">
    <source>
        <dbReference type="EMBL" id="MBM6877286.1"/>
    </source>
</evidence>
<feature type="domain" description="Cupin type-2" evidence="1">
    <location>
        <begin position="34"/>
        <end position="100"/>
    </location>
</feature>
<comment type="caution">
    <text evidence="2">The sequence shown here is derived from an EMBL/GenBank/DDBJ whole genome shotgun (WGS) entry which is preliminary data.</text>
</comment>
<dbReference type="InterPro" id="IPR011051">
    <property type="entry name" value="RmlC_Cupin_sf"/>
</dbReference>
<evidence type="ECO:0000259" key="1">
    <source>
        <dbReference type="Pfam" id="PF07883"/>
    </source>
</evidence>
<organism evidence="2 3">
    <name type="scientific">Anaerotignum lactatifermentans</name>
    <dbReference type="NCBI Taxonomy" id="160404"/>
    <lineage>
        <taxon>Bacteria</taxon>
        <taxon>Bacillati</taxon>
        <taxon>Bacillota</taxon>
        <taxon>Clostridia</taxon>
        <taxon>Lachnospirales</taxon>
        <taxon>Anaerotignaceae</taxon>
        <taxon>Anaerotignum</taxon>
    </lineage>
</organism>
<proteinExistence type="predicted"/>
<dbReference type="Gene3D" id="2.60.120.10">
    <property type="entry name" value="Jelly Rolls"/>
    <property type="match status" value="1"/>
</dbReference>
<dbReference type="InterPro" id="IPR014710">
    <property type="entry name" value="RmlC-like_jellyroll"/>
</dbReference>
<dbReference type="InterPro" id="IPR013096">
    <property type="entry name" value="Cupin_2"/>
</dbReference>
<protein>
    <submittedName>
        <fullName evidence="2">Cupin domain-containing protein</fullName>
    </submittedName>
</protein>
<reference evidence="2 3" key="1">
    <citation type="journal article" date="2021" name="Sci. Rep.">
        <title>The distribution of antibiotic resistance genes in chicken gut microbiota commensals.</title>
        <authorList>
            <person name="Juricova H."/>
            <person name="Matiasovicova J."/>
            <person name="Kubasova T."/>
            <person name="Cejkova D."/>
            <person name="Rychlik I."/>
        </authorList>
    </citation>
    <scope>NUCLEOTIDE SEQUENCE [LARGE SCALE GENOMIC DNA]</scope>
    <source>
        <strain evidence="2 3">An431b</strain>
    </source>
</reference>
<dbReference type="Proteomes" id="UP000729290">
    <property type="component" value="Unassembled WGS sequence"/>
</dbReference>
<evidence type="ECO:0000313" key="3">
    <source>
        <dbReference type="Proteomes" id="UP000729290"/>
    </source>
</evidence>
<dbReference type="SUPFAM" id="SSF51182">
    <property type="entry name" value="RmlC-like cupins"/>
    <property type="match status" value="1"/>
</dbReference>
<dbReference type="PANTHER" id="PTHR40112">
    <property type="entry name" value="H2HPP ISOMERASE"/>
    <property type="match status" value="1"/>
</dbReference>
<gene>
    <name evidence="2" type="ORF">H9X83_03805</name>
</gene>
<sequence>MKLFAHWNDLPQIQLPDMERKLFYGKDIMLARNEIHPRAVLPMHSHPQEQMLLVLSGACDVVTGEEKMHLEEGGMAFFPSNVEHMVINTEDVPLVGLDVFTPIREDFLK</sequence>
<name>A0ABS2G739_9FIRM</name>
<keyword evidence="3" id="KW-1185">Reference proteome</keyword>
<dbReference type="CDD" id="cd02238">
    <property type="entry name" value="cupin_KdgF"/>
    <property type="match status" value="1"/>
</dbReference>
<dbReference type="InterPro" id="IPR052535">
    <property type="entry name" value="Bacilysin_H2HPP_isomerase"/>
</dbReference>